<evidence type="ECO:0000256" key="6">
    <source>
        <dbReference type="ARBA" id="ARBA00023004"/>
    </source>
</evidence>
<dbReference type="Proteomes" id="UP000197138">
    <property type="component" value="Unassembled WGS sequence"/>
</dbReference>
<keyword evidence="6 8" id="KW-0408">Iron</keyword>
<evidence type="ECO:0000256" key="4">
    <source>
        <dbReference type="ARBA" id="ARBA00022723"/>
    </source>
</evidence>
<dbReference type="EMBL" id="MTKT01005815">
    <property type="protein sequence ID" value="OWM64262.1"/>
    <property type="molecule type" value="Genomic_DNA"/>
</dbReference>
<keyword evidence="7 9" id="KW-0503">Monooxygenase</keyword>
<dbReference type="PANTHER" id="PTHR47944">
    <property type="entry name" value="CYTOCHROME P450 98A9"/>
    <property type="match status" value="1"/>
</dbReference>
<evidence type="ECO:0000256" key="7">
    <source>
        <dbReference type="ARBA" id="ARBA00023033"/>
    </source>
</evidence>
<keyword evidence="5 9" id="KW-0560">Oxidoreductase</keyword>
<dbReference type="GO" id="GO:0004497">
    <property type="term" value="F:monooxygenase activity"/>
    <property type="evidence" value="ECO:0007669"/>
    <property type="project" value="UniProtKB-KW"/>
</dbReference>
<accession>A0A218VWJ8</accession>
<dbReference type="GO" id="GO:0005506">
    <property type="term" value="F:iron ion binding"/>
    <property type="evidence" value="ECO:0007669"/>
    <property type="project" value="InterPro"/>
</dbReference>
<organism evidence="10 11">
    <name type="scientific">Punica granatum</name>
    <name type="common">Pomegranate</name>
    <dbReference type="NCBI Taxonomy" id="22663"/>
    <lineage>
        <taxon>Eukaryota</taxon>
        <taxon>Viridiplantae</taxon>
        <taxon>Streptophyta</taxon>
        <taxon>Embryophyta</taxon>
        <taxon>Tracheophyta</taxon>
        <taxon>Spermatophyta</taxon>
        <taxon>Magnoliopsida</taxon>
        <taxon>eudicotyledons</taxon>
        <taxon>Gunneridae</taxon>
        <taxon>Pentapetalae</taxon>
        <taxon>rosids</taxon>
        <taxon>malvids</taxon>
        <taxon>Myrtales</taxon>
        <taxon>Lythraceae</taxon>
        <taxon>Punica</taxon>
    </lineage>
</organism>
<dbReference type="AlphaFoldDB" id="A0A218VWJ8"/>
<sequence>MLRRKPTFRWILGWMKEMDTDIACFRFGNVHVIPVTCPTIAQELLKKQDAVFASRPLSVAAGTFSGGYKTTILSPYGETWKKMRKVLNSEIVSPARHQYIYNQSKNFGRVNLRTACRQYSGNVMRRLMFNQRYFVENITDDGAPTFREEEHVEALFEMLRYLYAFCISDYLPYLAGLDLDGHEKIIKGVHETILKYHEPIIRERIQKWREDDGRNFRAENELAKIEPQDLLDVLISLKDTWEKPLLTPKEIMAQTLEIMIAGIDNPANAVEWAMAEMINNPEILNKAVEEVDKVVGKGRLVQEQDIPNLNYIKAFTREAFRLHPLHSFNPPHLSLSETVVAGYRIPKGSHVILCRRGLGRNPEVWDRPLEFRPERHLFTGGNANRCNGSPEEVLLTEPNLRFISFSTGRRGCIGITLGTVMTVMLLARIVQGFSWMKPPELSKISLEESDRDLSLANPLVICAKPRLPSHFYVPIIKE</sequence>
<evidence type="ECO:0000256" key="5">
    <source>
        <dbReference type="ARBA" id="ARBA00023002"/>
    </source>
</evidence>
<evidence type="ECO:0000256" key="8">
    <source>
        <dbReference type="PIRSR" id="PIRSR602401-1"/>
    </source>
</evidence>
<dbReference type="GO" id="GO:0016705">
    <property type="term" value="F:oxidoreductase activity, acting on paired donors, with incorporation or reduction of molecular oxygen"/>
    <property type="evidence" value="ECO:0007669"/>
    <property type="project" value="InterPro"/>
</dbReference>
<comment type="caution">
    <text evidence="10">The sequence shown here is derived from an EMBL/GenBank/DDBJ whole genome shotgun (WGS) entry which is preliminary data.</text>
</comment>
<dbReference type="InterPro" id="IPR001128">
    <property type="entry name" value="Cyt_P450"/>
</dbReference>
<dbReference type="Gene3D" id="1.10.630.10">
    <property type="entry name" value="Cytochrome P450"/>
    <property type="match status" value="1"/>
</dbReference>
<dbReference type="GO" id="GO:0020037">
    <property type="term" value="F:heme binding"/>
    <property type="evidence" value="ECO:0007669"/>
    <property type="project" value="InterPro"/>
</dbReference>
<proteinExistence type="inferred from homology"/>
<evidence type="ECO:0000313" key="10">
    <source>
        <dbReference type="EMBL" id="OWM64262.1"/>
    </source>
</evidence>
<dbReference type="PANTHER" id="PTHR47944:SF19">
    <property type="entry name" value="CYTOCHROME P450 77A4"/>
    <property type="match status" value="1"/>
</dbReference>
<evidence type="ECO:0000256" key="9">
    <source>
        <dbReference type="RuleBase" id="RU000461"/>
    </source>
</evidence>
<dbReference type="InterPro" id="IPR017972">
    <property type="entry name" value="Cyt_P450_CS"/>
</dbReference>
<evidence type="ECO:0000256" key="2">
    <source>
        <dbReference type="ARBA" id="ARBA00010617"/>
    </source>
</evidence>
<dbReference type="InterPro" id="IPR036396">
    <property type="entry name" value="Cyt_P450_sf"/>
</dbReference>
<evidence type="ECO:0000313" key="11">
    <source>
        <dbReference type="Proteomes" id="UP000197138"/>
    </source>
</evidence>
<comment type="cofactor">
    <cofactor evidence="1 8">
        <name>heme</name>
        <dbReference type="ChEBI" id="CHEBI:30413"/>
    </cofactor>
</comment>
<dbReference type="PRINTS" id="PR00385">
    <property type="entry name" value="P450"/>
</dbReference>
<evidence type="ECO:0008006" key="12">
    <source>
        <dbReference type="Google" id="ProtNLM"/>
    </source>
</evidence>
<evidence type="ECO:0000256" key="3">
    <source>
        <dbReference type="ARBA" id="ARBA00022617"/>
    </source>
</evidence>
<keyword evidence="4 8" id="KW-0479">Metal-binding</keyword>
<dbReference type="SUPFAM" id="SSF48264">
    <property type="entry name" value="Cytochrome P450"/>
    <property type="match status" value="1"/>
</dbReference>
<comment type="similarity">
    <text evidence="2 9">Belongs to the cytochrome P450 family.</text>
</comment>
<evidence type="ECO:0000256" key="1">
    <source>
        <dbReference type="ARBA" id="ARBA00001971"/>
    </source>
</evidence>
<dbReference type="PROSITE" id="PS00086">
    <property type="entry name" value="CYTOCHROME_P450"/>
    <property type="match status" value="1"/>
</dbReference>
<feature type="binding site" description="axial binding residue" evidence="8">
    <location>
        <position position="412"/>
    </location>
    <ligand>
        <name>heme</name>
        <dbReference type="ChEBI" id="CHEBI:30413"/>
    </ligand>
    <ligandPart>
        <name>Fe</name>
        <dbReference type="ChEBI" id="CHEBI:18248"/>
    </ligandPart>
</feature>
<dbReference type="PRINTS" id="PR00463">
    <property type="entry name" value="EP450I"/>
</dbReference>
<keyword evidence="3 8" id="KW-0349">Heme</keyword>
<dbReference type="Pfam" id="PF00067">
    <property type="entry name" value="p450"/>
    <property type="match status" value="1"/>
</dbReference>
<dbReference type="InterPro" id="IPR002401">
    <property type="entry name" value="Cyt_P450_E_grp-I"/>
</dbReference>
<reference evidence="11" key="1">
    <citation type="journal article" date="2017" name="Plant J.">
        <title>The pomegranate (Punica granatum L.) genome and the genomics of punicalagin biosynthesis.</title>
        <authorList>
            <person name="Qin G."/>
            <person name="Xu C."/>
            <person name="Ming R."/>
            <person name="Tang H."/>
            <person name="Guyot R."/>
            <person name="Kramer E.M."/>
            <person name="Hu Y."/>
            <person name="Yi X."/>
            <person name="Qi Y."/>
            <person name="Xu X."/>
            <person name="Gao Z."/>
            <person name="Pan H."/>
            <person name="Jian J."/>
            <person name="Tian Y."/>
            <person name="Yue Z."/>
            <person name="Xu Y."/>
        </authorList>
    </citation>
    <scope>NUCLEOTIDE SEQUENCE [LARGE SCALE GENOMIC DNA]</scope>
    <source>
        <strain evidence="11">cv. Dabenzi</strain>
    </source>
</reference>
<gene>
    <name evidence="10" type="ORF">CDL15_Pgr018834</name>
</gene>
<protein>
    <recommendedName>
        <fullName evidence="12">Tyrosine N-monooxygenase-like</fullName>
    </recommendedName>
</protein>
<name>A0A218VWJ8_PUNGR</name>